<accession>A0A347UFR1</accession>
<dbReference type="SMART" id="SM00857">
    <property type="entry name" value="Resolvase"/>
    <property type="match status" value="1"/>
</dbReference>
<dbReference type="Proteomes" id="UP000261704">
    <property type="component" value="Chromosome"/>
</dbReference>
<dbReference type="PROSITE" id="PS51737">
    <property type="entry name" value="RECOMBINASE_DNA_BIND"/>
    <property type="match status" value="1"/>
</dbReference>
<dbReference type="KEGG" id="pamo:BAR1_06935"/>
<dbReference type="SUPFAM" id="SSF53041">
    <property type="entry name" value="Resolvase-like"/>
    <property type="match status" value="1"/>
</dbReference>
<protein>
    <submittedName>
        <fullName evidence="3">Recombinase family protein</fullName>
    </submittedName>
</protein>
<sequence length="436" mass="48875">MDGTLQATRKLRCAIYTRKSTEDGLEQEFNTLDAQREACEAYITSQRSEGWVAVREHYDDGGFSGGTLERPALRQMLADIENGLVDVIVVYKIDRLSRSLMDFARLVEIFDRNQVTFVSVTQSFNTTTSMGRLTLNILLSFAQFEREVTGERIRDKIAASRRKGMWMGGSVPFGYVLQDRKLVPHNTEAAIVKAAFERYIDLGSSTLLARELQAKGVTTKAGNPPNSQFVIRMLQNPVYAGMARHKGKSFQGEHEAIVDQATWDRVQERLKANGRKHRRGRRPKNPAYLRGLIFHENGAAMTPHHTGKKHKEYCYYVSTDYLKVRHTAPSAAPQRLAAGMVEGAVVRELRRVLRSPEITARTATELGKCTDTNEVAAALQDFDNLWTQLFHTERARIVQLLVQRVTVTGEGLSIDLRADGLKGLASELMTGQEASA</sequence>
<dbReference type="EMBL" id="CP032125">
    <property type="protein sequence ID" value="AXX98668.1"/>
    <property type="molecule type" value="Genomic_DNA"/>
</dbReference>
<dbReference type="AlphaFoldDB" id="A0A347UFR1"/>
<evidence type="ECO:0000259" key="1">
    <source>
        <dbReference type="PROSITE" id="PS51736"/>
    </source>
</evidence>
<organism evidence="3 5">
    <name type="scientific">Profundibacter amoris</name>
    <dbReference type="NCBI Taxonomy" id="2171755"/>
    <lineage>
        <taxon>Bacteria</taxon>
        <taxon>Pseudomonadati</taxon>
        <taxon>Pseudomonadota</taxon>
        <taxon>Alphaproteobacteria</taxon>
        <taxon>Rhodobacterales</taxon>
        <taxon>Paracoccaceae</taxon>
        <taxon>Profundibacter</taxon>
    </lineage>
</organism>
<evidence type="ECO:0000313" key="5">
    <source>
        <dbReference type="Proteomes" id="UP000261704"/>
    </source>
</evidence>
<proteinExistence type="predicted"/>
<dbReference type="Pfam" id="PF07508">
    <property type="entry name" value="Recombinase"/>
    <property type="match status" value="1"/>
</dbReference>
<dbReference type="Gene3D" id="3.90.1750.20">
    <property type="entry name" value="Putative Large Serine Recombinase, Chain B, Domain 2"/>
    <property type="match status" value="1"/>
</dbReference>
<dbReference type="GO" id="GO:0000150">
    <property type="term" value="F:DNA strand exchange activity"/>
    <property type="evidence" value="ECO:0007669"/>
    <property type="project" value="InterPro"/>
</dbReference>
<dbReference type="PANTHER" id="PTHR30461">
    <property type="entry name" value="DNA-INVERTASE FROM LAMBDOID PROPHAGE"/>
    <property type="match status" value="1"/>
</dbReference>
<dbReference type="RefSeq" id="WP_118942346.1">
    <property type="nucleotide sequence ID" value="NZ_CP032125.1"/>
</dbReference>
<dbReference type="OrthoDB" id="7277848at2"/>
<dbReference type="InterPro" id="IPR050639">
    <property type="entry name" value="SSR_resolvase"/>
</dbReference>
<dbReference type="PANTHER" id="PTHR30461:SF23">
    <property type="entry name" value="DNA RECOMBINASE-RELATED"/>
    <property type="match status" value="1"/>
</dbReference>
<feature type="domain" description="Resolvase/invertase-type recombinase catalytic" evidence="1">
    <location>
        <begin position="12"/>
        <end position="164"/>
    </location>
</feature>
<keyword evidence="5" id="KW-1185">Reference proteome</keyword>
<dbReference type="InterPro" id="IPR038109">
    <property type="entry name" value="DNA_bind_recomb_sf"/>
</dbReference>
<dbReference type="KEGG" id="pamo:BAR1_12500"/>
<dbReference type="CDD" id="cd03768">
    <property type="entry name" value="SR_ResInv"/>
    <property type="match status" value="1"/>
</dbReference>
<dbReference type="InterPro" id="IPR011109">
    <property type="entry name" value="DNA_bind_recombinase_dom"/>
</dbReference>
<dbReference type="PROSITE" id="PS51736">
    <property type="entry name" value="RECOMBINASES_3"/>
    <property type="match status" value="1"/>
</dbReference>
<dbReference type="InterPro" id="IPR006119">
    <property type="entry name" value="Resolv_N"/>
</dbReference>
<dbReference type="GO" id="GO:0003677">
    <property type="term" value="F:DNA binding"/>
    <property type="evidence" value="ECO:0007669"/>
    <property type="project" value="InterPro"/>
</dbReference>
<evidence type="ECO:0000313" key="3">
    <source>
        <dbReference type="EMBL" id="AXX97689.1"/>
    </source>
</evidence>
<dbReference type="EMBL" id="CP032125">
    <property type="protein sequence ID" value="AXX97689.1"/>
    <property type="molecule type" value="Genomic_DNA"/>
</dbReference>
<dbReference type="Pfam" id="PF00239">
    <property type="entry name" value="Resolvase"/>
    <property type="match status" value="1"/>
</dbReference>
<evidence type="ECO:0000259" key="2">
    <source>
        <dbReference type="PROSITE" id="PS51737"/>
    </source>
</evidence>
<reference evidence="3 5" key="1">
    <citation type="submission" date="2018-09" db="EMBL/GenBank/DDBJ databases">
        <title>Profundibacter amoris BAR1 gen. nov., sp. nov., a new member of the Roseobacter clade isolated at Lokis Castle Vent Field on the Arctic Mid-Oceanic Ridge.</title>
        <authorList>
            <person name="Le Moine Bauer S."/>
            <person name="Sjoeberg A.G."/>
            <person name="L'Haridon S."/>
            <person name="Stokke R."/>
            <person name="Roalkvam I."/>
            <person name="Steen I.H."/>
            <person name="Dahle H."/>
        </authorList>
    </citation>
    <scope>NUCLEOTIDE SEQUENCE [LARGE SCALE GENOMIC DNA]</scope>
    <source>
        <strain evidence="3 5">BAR1</strain>
    </source>
</reference>
<evidence type="ECO:0000313" key="4">
    <source>
        <dbReference type="EMBL" id="AXX98668.1"/>
    </source>
</evidence>
<name>A0A347UFR1_9RHOB</name>
<gene>
    <name evidence="3" type="ORF">BAR1_06935</name>
    <name evidence="4" type="ORF">BAR1_12500</name>
</gene>
<feature type="domain" description="Recombinase" evidence="2">
    <location>
        <begin position="172"/>
        <end position="276"/>
    </location>
</feature>
<dbReference type="InterPro" id="IPR036162">
    <property type="entry name" value="Resolvase-like_N_sf"/>
</dbReference>
<dbReference type="Gene3D" id="3.40.50.1390">
    <property type="entry name" value="Resolvase, N-terminal catalytic domain"/>
    <property type="match status" value="1"/>
</dbReference>